<dbReference type="PANTHER" id="PTHR21328">
    <property type="entry name" value="POLY ADP-RIBOSE POLYMERASE FAMILY, MEMBER PARP"/>
    <property type="match status" value="1"/>
</dbReference>
<evidence type="ECO:0000256" key="2">
    <source>
        <dbReference type="ARBA" id="ARBA00022679"/>
    </source>
</evidence>
<evidence type="ECO:0000256" key="1">
    <source>
        <dbReference type="ARBA" id="ARBA00022676"/>
    </source>
</evidence>
<dbReference type="GO" id="GO:0016779">
    <property type="term" value="F:nucleotidyltransferase activity"/>
    <property type="evidence" value="ECO:0007669"/>
    <property type="project" value="UniProtKB-KW"/>
</dbReference>
<sequence>MPRRQFVADLAAAVEGVSIAGISDVQPGGDDGEFTFVCIADGNALMISALVPELSDYPSSHDCMIFGPDDASSSVASTLSDISATGKTVQQILELVSRKLESTDRDGDYQMLNSQDLEGLGDGTEDEDEDEDDYGEDYFPGDEDMLPKHYSNGHHTPIVGTFTEPTAAFRQRIQRDLLAAKSNGFKVGHLGGLMDGLGCYVSISIRIAKLGISEEAMQAWQIEPNEYLVTLFHYPHGYKTMDDLRSYDNSQAQRNFSIRIGISKSYKPTLQEAVQAFTVLSRQEEKEQEESQQTESQQEAAVHQGFRLSFISKPLHHLSDERFHLVLKYRYAGMDWNGAELFYYDQILQPASKHQQGSDDKYYVPEVVTTVYPPVVTADHIQQSTCQEHSLPVVGIQWVLRHFVRCTEFCLICLSKMPDDLQAIKPYVCDNPLCLYQYMSLGFGPSIEHEVLSQPKVVDLLISFCYSSARQSRLKVFPAGLSLEVPPSSAYEEDYSLRQYQGLGWQPQPDAQSSRATGTDSEQIPIAIKLNLDTREILFNDKSKSCPLRANEWITFRFDGEASRSFHCRVLETTYYPTVKISEPIEPAVASLGTSSNAYGYAPAAPQAAPPKLTSKIARNTNEFRPAKFQAYNQNFDALSEQNKRQVICLLLDMLPSVESLKRYLLRKTNNALSGWTDRLSPAALGLLRWIIASNRACILQVDAERDTPTGRKADDRLYGMSNWTQFRFAMGAPDKERRFIQAVRSTTERLNLKFPTLFAWHGSPLHNWHGIIREGLHFNETHHGRAFGHGVYHSLEVNTSIGYSGYGGVGYTWPNSELNIQQALALNEITNAPQEFVSKTPHLVVAQLDWIQTRYLFVSHAAYNQANSPADKGSKPLEILEQDPSMTPTGSDGKLIIPMRAVAGSRRPKSLKTMVSGIEHTTSLPLLSDIQQNKRQKAQGTSKYDAIEIHDDDTASVATLDEDRVIFEDALSKNEQYVDPLPTPNSTKDGKGKAKLSGFFNKMKPQKPLTDYVPGTLDYSTLPMLQQPSWASSAATRCLMRDFKALIKTQNEQPPHELGWHIDEDKIENLYQWIVELHSFDPTLPLAQDMKKHDVKSVVLELRFGKDYPMAPPFVRVIRPRFLSFAAGGGGHVTAGGAMCMQLLTNDGWSAASSIESVLVQVRMAIMSTDPKPARLERGGRHDYGVGEAVEAYIRACAMHGWTVPADFKETAYGGTEGSGYFG</sequence>
<dbReference type="InterPro" id="IPR051838">
    <property type="entry name" value="ARTD_PARP"/>
</dbReference>
<proteinExistence type="predicted"/>
<dbReference type="SUPFAM" id="SSF54495">
    <property type="entry name" value="UBC-like"/>
    <property type="match status" value="1"/>
</dbReference>
<dbReference type="FunFam" id="3.10.110.10:FF:000107">
    <property type="entry name" value="Ubiquitin conjugating enzyme, putative"/>
    <property type="match status" value="1"/>
</dbReference>
<evidence type="ECO:0000256" key="4">
    <source>
        <dbReference type="ARBA" id="ARBA00023027"/>
    </source>
</evidence>
<keyword evidence="8" id="KW-1185">Reference proteome</keyword>
<keyword evidence="2" id="KW-0808">Transferase</keyword>
<dbReference type="InterPro" id="IPR016135">
    <property type="entry name" value="UBQ-conjugating_enzyme/RWD"/>
</dbReference>
<organism evidence="7 8">
    <name type="scientific">Didymella exigua CBS 183.55</name>
    <dbReference type="NCBI Taxonomy" id="1150837"/>
    <lineage>
        <taxon>Eukaryota</taxon>
        <taxon>Fungi</taxon>
        <taxon>Dikarya</taxon>
        <taxon>Ascomycota</taxon>
        <taxon>Pezizomycotina</taxon>
        <taxon>Dothideomycetes</taxon>
        <taxon>Pleosporomycetidae</taxon>
        <taxon>Pleosporales</taxon>
        <taxon>Pleosporineae</taxon>
        <taxon>Didymellaceae</taxon>
        <taxon>Didymella</taxon>
    </lineage>
</organism>
<evidence type="ECO:0000313" key="7">
    <source>
        <dbReference type="EMBL" id="KAF1922545.1"/>
    </source>
</evidence>
<dbReference type="Proteomes" id="UP000800082">
    <property type="component" value="Unassembled WGS sequence"/>
</dbReference>
<keyword evidence="4" id="KW-0520">NAD</keyword>
<evidence type="ECO:0000313" key="8">
    <source>
        <dbReference type="Proteomes" id="UP000800082"/>
    </source>
</evidence>
<gene>
    <name evidence="7" type="ORF">M421DRAFT_77838</name>
</gene>
<dbReference type="Gene3D" id="3.90.228.10">
    <property type="match status" value="1"/>
</dbReference>
<accession>A0A6A5R3A6</accession>
<dbReference type="InterPro" id="IPR012317">
    <property type="entry name" value="Poly(ADP-ribose)pol_cat_dom"/>
</dbReference>
<dbReference type="OrthoDB" id="109543at2759"/>
<dbReference type="Pfam" id="PF00179">
    <property type="entry name" value="UQ_con"/>
    <property type="match status" value="1"/>
</dbReference>
<dbReference type="PROSITE" id="PS50127">
    <property type="entry name" value="UBC_2"/>
    <property type="match status" value="1"/>
</dbReference>
<reference evidence="7" key="1">
    <citation type="journal article" date="2020" name="Stud. Mycol.">
        <title>101 Dothideomycetes genomes: a test case for predicting lifestyles and emergence of pathogens.</title>
        <authorList>
            <person name="Haridas S."/>
            <person name="Albert R."/>
            <person name="Binder M."/>
            <person name="Bloem J."/>
            <person name="Labutti K."/>
            <person name="Salamov A."/>
            <person name="Andreopoulos B."/>
            <person name="Baker S."/>
            <person name="Barry K."/>
            <person name="Bills G."/>
            <person name="Bluhm B."/>
            <person name="Cannon C."/>
            <person name="Castanera R."/>
            <person name="Culley D."/>
            <person name="Daum C."/>
            <person name="Ezra D."/>
            <person name="Gonzalez J."/>
            <person name="Henrissat B."/>
            <person name="Kuo A."/>
            <person name="Liang C."/>
            <person name="Lipzen A."/>
            <person name="Lutzoni F."/>
            <person name="Magnuson J."/>
            <person name="Mondo S."/>
            <person name="Nolan M."/>
            <person name="Ohm R."/>
            <person name="Pangilinan J."/>
            <person name="Park H.-J."/>
            <person name="Ramirez L."/>
            <person name="Alfaro M."/>
            <person name="Sun H."/>
            <person name="Tritt A."/>
            <person name="Yoshinaga Y."/>
            <person name="Zwiers L.-H."/>
            <person name="Turgeon B."/>
            <person name="Goodwin S."/>
            <person name="Spatafora J."/>
            <person name="Crous P."/>
            <person name="Grigoriev I."/>
        </authorList>
    </citation>
    <scope>NUCLEOTIDE SEQUENCE</scope>
    <source>
        <strain evidence="7">CBS 183.55</strain>
    </source>
</reference>
<dbReference type="SUPFAM" id="SSF56399">
    <property type="entry name" value="ADP-ribosylation"/>
    <property type="match status" value="1"/>
</dbReference>
<evidence type="ECO:0000256" key="3">
    <source>
        <dbReference type="ARBA" id="ARBA00022695"/>
    </source>
</evidence>
<dbReference type="AlphaFoldDB" id="A0A6A5R3A6"/>
<dbReference type="GeneID" id="54355029"/>
<dbReference type="Gene3D" id="3.10.110.10">
    <property type="entry name" value="Ubiquitin Conjugating Enzyme"/>
    <property type="match status" value="1"/>
</dbReference>
<feature type="compositionally biased region" description="Acidic residues" evidence="5">
    <location>
        <begin position="123"/>
        <end position="135"/>
    </location>
</feature>
<evidence type="ECO:0000259" key="6">
    <source>
        <dbReference type="PROSITE" id="PS50127"/>
    </source>
</evidence>
<keyword evidence="1" id="KW-0328">Glycosyltransferase</keyword>
<dbReference type="Pfam" id="PF00644">
    <property type="entry name" value="PARP"/>
    <property type="match status" value="1"/>
</dbReference>
<dbReference type="EMBL" id="ML979022">
    <property type="protein sequence ID" value="KAF1922545.1"/>
    <property type="molecule type" value="Genomic_DNA"/>
</dbReference>
<keyword evidence="3" id="KW-0548">Nucleotidyltransferase</keyword>
<feature type="region of interest" description="Disordered" evidence="5">
    <location>
        <begin position="106"/>
        <end position="135"/>
    </location>
</feature>
<name>A0A6A5R3A6_9PLEO</name>
<dbReference type="CDD" id="cd23802">
    <property type="entry name" value="UBCc_UBE2Q"/>
    <property type="match status" value="1"/>
</dbReference>
<dbReference type="GO" id="GO:0003950">
    <property type="term" value="F:NAD+ poly-ADP-ribosyltransferase activity"/>
    <property type="evidence" value="ECO:0007669"/>
    <property type="project" value="InterPro"/>
</dbReference>
<dbReference type="InterPro" id="IPR000608">
    <property type="entry name" value="UBC"/>
</dbReference>
<feature type="domain" description="UBC core" evidence="6">
    <location>
        <begin position="1035"/>
        <end position="1204"/>
    </location>
</feature>
<protein>
    <recommendedName>
        <fullName evidence="6">UBC core domain-containing protein</fullName>
    </recommendedName>
</protein>
<evidence type="ECO:0000256" key="5">
    <source>
        <dbReference type="SAM" id="MobiDB-lite"/>
    </source>
</evidence>
<dbReference type="RefSeq" id="XP_033442798.1">
    <property type="nucleotide sequence ID" value="XM_033597362.1"/>
</dbReference>